<dbReference type="Gene3D" id="3.10.310.10">
    <property type="entry name" value="Diaminopimelate Epimerase, Chain A, domain 1"/>
    <property type="match status" value="2"/>
</dbReference>
<accession>A0A165D453</accession>
<dbReference type="FunCoup" id="A0A165D453">
    <property type="interactions" value="436"/>
</dbReference>
<dbReference type="GO" id="GO:0016853">
    <property type="term" value="F:isomerase activity"/>
    <property type="evidence" value="ECO:0007669"/>
    <property type="project" value="UniProtKB-KW"/>
</dbReference>
<keyword evidence="4" id="KW-1185">Reference proteome</keyword>
<dbReference type="NCBIfam" id="TIGR00654">
    <property type="entry name" value="PhzF_family"/>
    <property type="match status" value="1"/>
</dbReference>
<dbReference type="Pfam" id="PF02567">
    <property type="entry name" value="PhzC-PhzF"/>
    <property type="match status" value="1"/>
</dbReference>
<evidence type="ECO:0000313" key="3">
    <source>
        <dbReference type="EMBL" id="KZV83742.1"/>
    </source>
</evidence>
<evidence type="ECO:0000313" key="4">
    <source>
        <dbReference type="Proteomes" id="UP000077266"/>
    </source>
</evidence>
<organism evidence="3 4">
    <name type="scientific">Exidia glandulosa HHB12029</name>
    <dbReference type="NCBI Taxonomy" id="1314781"/>
    <lineage>
        <taxon>Eukaryota</taxon>
        <taxon>Fungi</taxon>
        <taxon>Dikarya</taxon>
        <taxon>Basidiomycota</taxon>
        <taxon>Agaricomycotina</taxon>
        <taxon>Agaricomycetes</taxon>
        <taxon>Auriculariales</taxon>
        <taxon>Exidiaceae</taxon>
        <taxon>Exidia</taxon>
    </lineage>
</organism>
<protein>
    <submittedName>
        <fullName evidence="3">Diaminopimelate epimerase-like protein</fullName>
    </submittedName>
</protein>
<dbReference type="SUPFAM" id="SSF54506">
    <property type="entry name" value="Diaminopimelate epimerase-like"/>
    <property type="match status" value="1"/>
</dbReference>
<dbReference type="OrthoDB" id="75169at2759"/>
<dbReference type="EMBL" id="KV426256">
    <property type="protein sequence ID" value="KZV83742.1"/>
    <property type="molecule type" value="Genomic_DNA"/>
</dbReference>
<name>A0A165D453_EXIGL</name>
<reference evidence="3 4" key="1">
    <citation type="journal article" date="2016" name="Mol. Biol. Evol.">
        <title>Comparative Genomics of Early-Diverging Mushroom-Forming Fungi Provides Insights into the Origins of Lignocellulose Decay Capabilities.</title>
        <authorList>
            <person name="Nagy L.G."/>
            <person name="Riley R."/>
            <person name="Tritt A."/>
            <person name="Adam C."/>
            <person name="Daum C."/>
            <person name="Floudas D."/>
            <person name="Sun H."/>
            <person name="Yadav J.S."/>
            <person name="Pangilinan J."/>
            <person name="Larsson K.H."/>
            <person name="Matsuura K."/>
            <person name="Barry K."/>
            <person name="Labutti K."/>
            <person name="Kuo R."/>
            <person name="Ohm R.A."/>
            <person name="Bhattacharya S.S."/>
            <person name="Shirouzu T."/>
            <person name="Yoshinaga Y."/>
            <person name="Martin F.M."/>
            <person name="Grigoriev I.V."/>
            <person name="Hibbett D.S."/>
        </authorList>
    </citation>
    <scope>NUCLEOTIDE SEQUENCE [LARGE SCALE GENOMIC DNA]</scope>
    <source>
        <strain evidence="3 4">HHB12029</strain>
    </source>
</reference>
<keyword evidence="2" id="KW-0413">Isomerase</keyword>
<gene>
    <name evidence="3" type="ORF">EXIGLDRAFT_742069</name>
</gene>
<dbReference type="Proteomes" id="UP000077266">
    <property type="component" value="Unassembled WGS sequence"/>
</dbReference>
<sequence length="293" mass="31014">MSTPLQIPYTIVDAFTSKAFTGNPAAVVQLGDTVLSDATLQLIAREFNLGATAFLSQTDAADTFHVRWFTSTHELALCGHASLASAHVLGLPRLVLKSRVSGDLIALRTADGRVELEFPAGVPQPTSEERKVEVGEALRKALGLDAAPSIQFVGTTSGASFPGYILIHIDDAIDLAAQTVNSAVLAAELPGTNLHILTNSAPELLREQGKHFVSRVFATPIGIPEDSVTGSSHCMLAPYWTTHLGASGQQLSAKQVSARSGEVDVEWTKGSERVKIRGHAVKVGEGKIFVPST</sequence>
<dbReference type="PANTHER" id="PTHR13774">
    <property type="entry name" value="PHENAZINE BIOSYNTHESIS PROTEIN"/>
    <property type="match status" value="1"/>
</dbReference>
<proteinExistence type="inferred from homology"/>
<evidence type="ECO:0000256" key="2">
    <source>
        <dbReference type="ARBA" id="ARBA00023235"/>
    </source>
</evidence>
<dbReference type="STRING" id="1314781.A0A165D453"/>
<evidence type="ECO:0000256" key="1">
    <source>
        <dbReference type="ARBA" id="ARBA00008270"/>
    </source>
</evidence>
<dbReference type="InterPro" id="IPR003719">
    <property type="entry name" value="Phenazine_PhzF-like"/>
</dbReference>
<dbReference type="GO" id="GO:0005737">
    <property type="term" value="C:cytoplasm"/>
    <property type="evidence" value="ECO:0007669"/>
    <property type="project" value="TreeGrafter"/>
</dbReference>
<dbReference type="PIRSF" id="PIRSF016184">
    <property type="entry name" value="PhzC_PhzF"/>
    <property type="match status" value="1"/>
</dbReference>
<dbReference type="AlphaFoldDB" id="A0A165D453"/>
<comment type="similarity">
    <text evidence="1">Belongs to the PhzF family.</text>
</comment>
<dbReference type="PANTHER" id="PTHR13774:SF17">
    <property type="entry name" value="PHENAZINE BIOSYNTHESIS-LIKE DOMAIN-CONTAINING PROTEIN"/>
    <property type="match status" value="1"/>
</dbReference>
<dbReference type="InParanoid" id="A0A165D453"/>